<dbReference type="Proteomes" id="UP000812287">
    <property type="component" value="Unassembled WGS sequence"/>
</dbReference>
<reference evidence="5" key="1">
    <citation type="submission" date="2020-11" db="EMBL/GenBank/DDBJ databases">
        <title>Adaptations for nitrogen fixation in a non-lichenized fungal sporocarp promotes dispersal by wood-feeding termites.</title>
        <authorList>
            <consortium name="DOE Joint Genome Institute"/>
            <person name="Koch R.A."/>
            <person name="Yoon G."/>
            <person name="Arayal U."/>
            <person name="Lail K."/>
            <person name="Amirebrahimi M."/>
            <person name="Labutti K."/>
            <person name="Lipzen A."/>
            <person name="Riley R."/>
            <person name="Barry K."/>
            <person name="Henrissat B."/>
            <person name="Grigoriev I.V."/>
            <person name="Herr J.R."/>
            <person name="Aime M.C."/>
        </authorList>
    </citation>
    <scope>NUCLEOTIDE SEQUENCE</scope>
    <source>
        <strain evidence="5">MCA 3950</strain>
    </source>
</reference>
<dbReference type="OrthoDB" id="1668162at2759"/>
<evidence type="ECO:0000259" key="3">
    <source>
        <dbReference type="PROSITE" id="PS51232"/>
    </source>
</evidence>
<dbReference type="Gene3D" id="1.25.10.10">
    <property type="entry name" value="Leucine-rich Repeat Variant"/>
    <property type="match status" value="1"/>
</dbReference>
<evidence type="ECO:0000313" key="6">
    <source>
        <dbReference type="Proteomes" id="UP000812287"/>
    </source>
</evidence>
<keyword evidence="1" id="KW-0175">Coiled coil</keyword>
<feature type="compositionally biased region" description="Pro residues" evidence="2">
    <location>
        <begin position="1168"/>
        <end position="1179"/>
    </location>
</feature>
<dbReference type="Pfam" id="PF06371">
    <property type="entry name" value="Drf_GBD"/>
    <property type="match status" value="1"/>
</dbReference>
<dbReference type="InterPro" id="IPR042201">
    <property type="entry name" value="FH2_Formin_sf"/>
</dbReference>
<dbReference type="GeneID" id="66100903"/>
<dbReference type="PANTHER" id="PTHR45725:SF1">
    <property type="entry name" value="DISHEVELLED ASSOCIATED ACTIVATOR OF MORPHOGENESIS, ISOFORM D"/>
    <property type="match status" value="1"/>
</dbReference>
<feature type="domain" description="GBD/FH3" evidence="3">
    <location>
        <begin position="341"/>
        <end position="851"/>
    </location>
</feature>
<dbReference type="GO" id="GO:0030036">
    <property type="term" value="P:actin cytoskeleton organization"/>
    <property type="evidence" value="ECO:0007669"/>
    <property type="project" value="InterPro"/>
</dbReference>
<dbReference type="SMART" id="SM01139">
    <property type="entry name" value="Drf_FH3"/>
    <property type="match status" value="1"/>
</dbReference>
<dbReference type="Gene3D" id="1.20.58.2220">
    <property type="entry name" value="Formin, FH2 domain"/>
    <property type="match status" value="1"/>
</dbReference>
<feature type="region of interest" description="Disordered" evidence="2">
    <location>
        <begin position="1087"/>
        <end position="1146"/>
    </location>
</feature>
<feature type="compositionally biased region" description="Polar residues" evidence="2">
    <location>
        <begin position="1699"/>
        <end position="1709"/>
    </location>
</feature>
<dbReference type="InterPro" id="IPR015425">
    <property type="entry name" value="FH2_Formin"/>
</dbReference>
<dbReference type="GO" id="GO:0003779">
    <property type="term" value="F:actin binding"/>
    <property type="evidence" value="ECO:0007669"/>
    <property type="project" value="InterPro"/>
</dbReference>
<comment type="caution">
    <text evidence="5">The sequence shown here is derived from an EMBL/GenBank/DDBJ whole genome shotgun (WGS) entry which is preliminary data.</text>
</comment>
<feature type="compositionally biased region" description="Pro residues" evidence="2">
    <location>
        <begin position="1186"/>
        <end position="1198"/>
    </location>
</feature>
<feature type="coiled-coil region" evidence="1">
    <location>
        <begin position="1034"/>
        <end position="1086"/>
    </location>
</feature>
<name>A0A9P7VVV1_9AGAR</name>
<dbReference type="Pfam" id="PF02181">
    <property type="entry name" value="FH2"/>
    <property type="match status" value="1"/>
</dbReference>
<feature type="domain" description="FH2" evidence="4">
    <location>
        <begin position="1233"/>
        <end position="1629"/>
    </location>
</feature>
<dbReference type="PANTHER" id="PTHR45725">
    <property type="entry name" value="FORMIN HOMOLOGY 2 FAMILY MEMBER"/>
    <property type="match status" value="1"/>
</dbReference>
<feature type="region of interest" description="Disordered" evidence="2">
    <location>
        <begin position="264"/>
        <end position="288"/>
    </location>
</feature>
<keyword evidence="6" id="KW-1185">Reference proteome</keyword>
<proteinExistence type="predicted"/>
<evidence type="ECO:0000256" key="2">
    <source>
        <dbReference type="SAM" id="MobiDB-lite"/>
    </source>
</evidence>
<protein>
    <submittedName>
        <fullName evidence="5">FH2-domain-containing protein</fullName>
    </submittedName>
</protein>
<dbReference type="RefSeq" id="XP_043041048.1">
    <property type="nucleotide sequence ID" value="XM_043178611.1"/>
</dbReference>
<dbReference type="InterPro" id="IPR010472">
    <property type="entry name" value="FH3_dom"/>
</dbReference>
<dbReference type="SUPFAM" id="SSF101447">
    <property type="entry name" value="Formin homology 2 domain (FH2 domain)"/>
    <property type="match status" value="1"/>
</dbReference>
<feature type="compositionally biased region" description="Pro residues" evidence="2">
    <location>
        <begin position="1205"/>
        <end position="1226"/>
    </location>
</feature>
<evidence type="ECO:0000259" key="4">
    <source>
        <dbReference type="PROSITE" id="PS51444"/>
    </source>
</evidence>
<dbReference type="PROSITE" id="PS51232">
    <property type="entry name" value="GBD_FH3"/>
    <property type="match status" value="1"/>
</dbReference>
<dbReference type="SMART" id="SM00498">
    <property type="entry name" value="FH2"/>
    <property type="match status" value="1"/>
</dbReference>
<feature type="region of interest" description="Disordered" evidence="2">
    <location>
        <begin position="1160"/>
        <end position="1233"/>
    </location>
</feature>
<dbReference type="SMART" id="SM01140">
    <property type="entry name" value="Drf_GBD"/>
    <property type="match status" value="1"/>
</dbReference>
<evidence type="ECO:0000256" key="1">
    <source>
        <dbReference type="SAM" id="Coils"/>
    </source>
</evidence>
<dbReference type="PROSITE" id="PS51444">
    <property type="entry name" value="FH2"/>
    <property type="match status" value="1"/>
</dbReference>
<dbReference type="InterPro" id="IPR014768">
    <property type="entry name" value="GBD/FH3_dom"/>
</dbReference>
<organism evidence="5 6">
    <name type="scientific">Guyanagaster necrorhizus</name>
    <dbReference type="NCBI Taxonomy" id="856835"/>
    <lineage>
        <taxon>Eukaryota</taxon>
        <taxon>Fungi</taxon>
        <taxon>Dikarya</taxon>
        <taxon>Basidiomycota</taxon>
        <taxon>Agaricomycotina</taxon>
        <taxon>Agaricomycetes</taxon>
        <taxon>Agaricomycetidae</taxon>
        <taxon>Agaricales</taxon>
        <taxon>Marasmiineae</taxon>
        <taxon>Physalacriaceae</taxon>
        <taxon>Guyanagaster</taxon>
    </lineage>
</organism>
<feature type="compositionally biased region" description="Basic and acidic residues" evidence="2">
    <location>
        <begin position="1662"/>
        <end position="1675"/>
    </location>
</feature>
<dbReference type="SUPFAM" id="SSF48371">
    <property type="entry name" value="ARM repeat"/>
    <property type="match status" value="1"/>
</dbReference>
<dbReference type="InterPro" id="IPR010473">
    <property type="entry name" value="GTPase-bd"/>
</dbReference>
<dbReference type="InterPro" id="IPR016024">
    <property type="entry name" value="ARM-type_fold"/>
</dbReference>
<evidence type="ECO:0000313" key="5">
    <source>
        <dbReference type="EMBL" id="KAG7447548.1"/>
    </source>
</evidence>
<accession>A0A9P7VVV1</accession>
<feature type="region of interest" description="Disordered" evidence="2">
    <location>
        <begin position="966"/>
        <end position="985"/>
    </location>
</feature>
<dbReference type="Pfam" id="PF06367">
    <property type="entry name" value="Drf_FH3"/>
    <property type="match status" value="1"/>
</dbReference>
<feature type="compositionally biased region" description="Pro residues" evidence="2">
    <location>
        <begin position="1132"/>
        <end position="1145"/>
    </location>
</feature>
<feature type="region of interest" description="Disordered" evidence="2">
    <location>
        <begin position="1631"/>
        <end position="1709"/>
    </location>
</feature>
<dbReference type="InterPro" id="IPR051425">
    <property type="entry name" value="Formin_Homology"/>
</dbReference>
<feature type="compositionally biased region" description="Polar residues" evidence="2">
    <location>
        <begin position="273"/>
        <end position="288"/>
    </location>
</feature>
<feature type="region of interest" description="Disordered" evidence="2">
    <location>
        <begin position="921"/>
        <end position="940"/>
    </location>
</feature>
<sequence>MPTSSFAVPTILTTATLHFAEVAEDATIQDVIDALVETARSEVLGDLDDQGWALQKIRVERNGRPWEEDELEALGDGTLDPSTLVAPLVNGPPVKTTTQRHFSSFPMTAHLHTPVLRLVSLHSHLSIYLSFLRVPEIHDDFRYKVFISKTTTIHDVVNSVIDELGLTKFFPVPGGGSLEYILEEVWKDAESEKSSRLPGSSLIFSIVETSFCQNPYTSAATRSFRFCVPDEWYRRSKSRSVSTASTEPAQSTIRRLAVLQEFDEDEDDEGTARMSSPEASATTGGGTISQSRLSTLFDGWFQASPPSRSTVVATSEKRKSIVSEPILVENQTSNGSITGSSSGQESDFDEAEFEALVNNFGLKNDKRTEMLNMSPERKRTILSQHKLMKAGTTGSVRGPALAESYGPSSAAGIIPRIVPQLTGDGLMKRFSMWGVAPAAPPVVSEGAHISGEFDKGREGLTDRIAEEPKPVLPQSTGGRWSNWWSLSSGDKVGFGDSRVFENSPKWYVDGLKRWKTTDIRMLKHIISLRVHLRNASMVWVEEFLSAEKGLDALTAILAGLVGKGGKRRDLTEIETNCLLEIVKCFKVFLNAGNDQSNELFDRIIDAPMIVTYITYSLHVPSPELRTMSSEILAALSFLSPDGHKAALSALSDYRVAYDEAFRFEGLVNSLQLPSGEGEFTDDIATYLMDMDDEEVKRIWNPRAAVMSLVNALTNCPNTLEDRIVLREEFSRRGLNEIIVALRYVKPPEYVMNQLNVYTEEKLDDDAEMRERTRGMMRRTATDDVLSDAEDVLQDIAQLAQEHGELYPVMVDILRNYNDILGKNVELQLKADLLTVLDKFVGQAAMLDKFDDSWHIFMKRFASSVSHITGQELEVKAASESDHIIEEELESLRTKVEELSDERTKLKNELNQQIAEMNALKSLPLSGSQGKPSGKGGPESFHGVVQRLVQKEKQVLQLQSELERIKSQQHPIEARDADERAKQARDRTKWNTLMDEIAKLKAKNSEAETSLGIKDKEIVYLKRALESVYSRFSARKEHREEAREAEMDAELMVARTIESLSQKDDQIASLCIEVADLKAQVADVKAKLASKPKTEKEFKALSPPPPPPSKPKCTSTAPTHASLADLSRTDTKSPPPPPPPPPPPARLPSIAIVAAAVPTSSTPLTISGLPPPPPPPPPPLLSDVSTGPPPPPPPPPPVPAFSSGSPPLPPPPSLGTGPPLPPLPPPAFRMGGMRPKVTRPVKRLKPFFWNKINNSTVSNTVWREVATDIQFDLNDLETTFTIDNSTSTSSRLQASPIKKSTVTTLLDITRANHIAIMLKRIKLDFPGIRRALLELSDDLSIDDLRAIGKHLPTPDEVNRMKDFEDVGKLAMADQYFGQIISIPRLSQRLDCMLYRRRLDLDIAEIRPDLNTLRNAALELRGSTKFKQILQAILAVGNALNGSSFRGGAQGFQLEALLKMKETKTAKAGTDCPTLLHYLARVLLRSHPNLVNFIEDLPNVEAAARLSVQTIMQSVNSMASGLAQIKTEITQLKPLPALPDDRFILVMQPFVVEVGESIIALKNMGLSLEGDLHSLLVYYGENPDAPDAPKPEDFFGLIVSFSSSLQKCALEVHDSQQKSGVQATPSSIQITVEVDRPAEPPQTIKANPDTQGSHGRTTGGKSVGRGDLDQAIRSMRDGKRRARPARPLSKIFLDGAPGSGRPQSRFLNHEA</sequence>
<dbReference type="InterPro" id="IPR011989">
    <property type="entry name" value="ARM-like"/>
</dbReference>
<dbReference type="EMBL" id="MU250531">
    <property type="protein sequence ID" value="KAG7447548.1"/>
    <property type="molecule type" value="Genomic_DNA"/>
</dbReference>
<dbReference type="GO" id="GO:0031267">
    <property type="term" value="F:small GTPase binding"/>
    <property type="evidence" value="ECO:0007669"/>
    <property type="project" value="InterPro"/>
</dbReference>
<feature type="compositionally biased region" description="Polar residues" evidence="2">
    <location>
        <begin position="1642"/>
        <end position="1654"/>
    </location>
</feature>
<gene>
    <name evidence="5" type="ORF">BT62DRAFT_1060834</name>
</gene>